<dbReference type="InterPro" id="IPR002052">
    <property type="entry name" value="DNA_methylase_N6_adenine_CS"/>
</dbReference>
<dbReference type="Gene3D" id="3.40.50.150">
    <property type="entry name" value="Vaccinia Virus protein VP39"/>
    <property type="match status" value="1"/>
</dbReference>
<evidence type="ECO:0000256" key="2">
    <source>
        <dbReference type="ARBA" id="ARBA00022603"/>
    </source>
</evidence>
<dbReference type="RefSeq" id="WP_212141687.1">
    <property type="nucleotide sequence ID" value="NZ_JAGSSW010000002.1"/>
</dbReference>
<evidence type="ECO:0000256" key="4">
    <source>
        <dbReference type="RuleBase" id="RU362026"/>
    </source>
</evidence>
<dbReference type="InterPro" id="IPR001091">
    <property type="entry name" value="RM_Methyltransferase"/>
</dbReference>
<dbReference type="SUPFAM" id="SSF53335">
    <property type="entry name" value="S-adenosyl-L-methionine-dependent methyltransferases"/>
    <property type="match status" value="1"/>
</dbReference>
<gene>
    <name evidence="6" type="ORF">KDD93_03120</name>
</gene>
<dbReference type="EMBL" id="JAGSSW010000002">
    <property type="protein sequence ID" value="MBR8463562.1"/>
    <property type="molecule type" value="Genomic_DNA"/>
</dbReference>
<sequence length="370" mass="42995">MGSIIQGDSLIELKKIKDSSIDLIFADPPYWMRVEGILKRPEGSDFNGCNDEWDNKFIDNDDYVKFTKDWLKQCYRILKPNGSIWVIGGMQCIYTIGAVMQELGFWFINDVIWHKSNPTPNFMGTRLNNSHETLIWATKSKKSKFTFNYKTAKELNDENIEVSLFEKGERRQLGSIWKIPVCSGNERLKDENGEKLHSTQKPESLLYRVIAISSKIGDVVLDPFGGTMTTAAIAKRLGREYISIEQDEKYVKFGFNRVEKETFIDNDIARAKFDIKPPKVSMSEMIDADFFRINEKFYLKNSDFIAILNNDGRLTYKGEIYDMHTLSAKLKNSKSDRLNGFKFWCVMRENRLVLIDKIRENYRLNLIKAK</sequence>
<dbReference type="InterPro" id="IPR002941">
    <property type="entry name" value="DNA_methylase_N4/N6"/>
</dbReference>
<dbReference type="PRINTS" id="PR00508">
    <property type="entry name" value="S21N4MTFRASE"/>
</dbReference>
<protein>
    <recommendedName>
        <fullName evidence="4">Methyltransferase</fullName>
        <ecNumber evidence="4">2.1.1.-</ecNumber>
    </recommendedName>
</protein>
<comment type="similarity">
    <text evidence="1 4">Belongs to the N(4)/N(6)-methyltransferase family.</text>
</comment>
<evidence type="ECO:0000256" key="1">
    <source>
        <dbReference type="ARBA" id="ARBA00006594"/>
    </source>
</evidence>
<dbReference type="PROSITE" id="PS00092">
    <property type="entry name" value="N6_MTASE"/>
    <property type="match status" value="1"/>
</dbReference>
<keyword evidence="7" id="KW-1185">Reference proteome</keyword>
<dbReference type="InterPro" id="IPR029063">
    <property type="entry name" value="SAM-dependent_MTases_sf"/>
</dbReference>
<keyword evidence="3" id="KW-0808">Transferase</keyword>
<evidence type="ECO:0000313" key="7">
    <source>
        <dbReference type="Proteomes" id="UP000682951"/>
    </source>
</evidence>
<dbReference type="Pfam" id="PF01555">
    <property type="entry name" value="N6_N4_Mtase"/>
    <property type="match status" value="1"/>
</dbReference>
<evidence type="ECO:0000259" key="5">
    <source>
        <dbReference type="Pfam" id="PF01555"/>
    </source>
</evidence>
<dbReference type="EC" id="2.1.1.-" evidence="4"/>
<dbReference type="Proteomes" id="UP000682951">
    <property type="component" value="Unassembled WGS sequence"/>
</dbReference>
<name>A0ABS5HHH0_9BACT</name>
<reference evidence="6 7" key="1">
    <citation type="submission" date="2021-04" db="EMBL/GenBank/DDBJ databases">
        <title>Molecular and phenotypic characterization and identification of bacterial isolates recovered from the Anatolian ground squirrels (Spermophilus xanthoprymnus) and which have the potential to form a new species in the Campylobacter genus.</title>
        <authorList>
            <person name="Aydin F."/>
            <person name="Abay S."/>
            <person name="Kayman T."/>
            <person name="Karakaya E."/>
            <person name="Mustak H.K."/>
            <person name="Mustak I.B."/>
            <person name="Bilgin N."/>
            <person name="Duzler A."/>
            <person name="Sahin O."/>
            <person name="Guran O."/>
            <person name="Saticioglu I.B."/>
        </authorList>
    </citation>
    <scope>NUCLEOTIDE SEQUENCE [LARGE SCALE GENOMIC DNA]</scope>
    <source>
        <strain evidence="7">faydin-G24</strain>
    </source>
</reference>
<comment type="caution">
    <text evidence="6">The sequence shown here is derived from an EMBL/GenBank/DDBJ whole genome shotgun (WGS) entry which is preliminary data.</text>
</comment>
<proteinExistence type="inferred from homology"/>
<accession>A0ABS5HHH0</accession>
<keyword evidence="2" id="KW-0489">Methyltransferase</keyword>
<feature type="domain" description="DNA methylase N-4/N-6" evidence="5">
    <location>
        <begin position="21"/>
        <end position="252"/>
    </location>
</feature>
<evidence type="ECO:0000256" key="3">
    <source>
        <dbReference type="ARBA" id="ARBA00022679"/>
    </source>
</evidence>
<evidence type="ECO:0000313" key="6">
    <source>
        <dbReference type="EMBL" id="MBR8463562.1"/>
    </source>
</evidence>
<organism evidence="6 7">
    <name type="scientific">Campylobacter anatolicus</name>
    <dbReference type="NCBI Taxonomy" id="2829105"/>
    <lineage>
        <taxon>Bacteria</taxon>
        <taxon>Pseudomonadati</taxon>
        <taxon>Campylobacterota</taxon>
        <taxon>Epsilonproteobacteria</taxon>
        <taxon>Campylobacterales</taxon>
        <taxon>Campylobacteraceae</taxon>
        <taxon>Campylobacter</taxon>
    </lineage>
</organism>